<dbReference type="Pfam" id="PF01636">
    <property type="entry name" value="APH"/>
    <property type="match status" value="1"/>
</dbReference>
<evidence type="ECO:0000259" key="1">
    <source>
        <dbReference type="Pfam" id="PF01636"/>
    </source>
</evidence>
<dbReference type="InterPro" id="IPR002575">
    <property type="entry name" value="Aminoglycoside_PTrfase"/>
</dbReference>
<dbReference type="PANTHER" id="PTHR30448">
    <property type="entry name" value="RNASE ADAPTER PROTEIN RAPZ"/>
    <property type="match status" value="1"/>
</dbReference>
<dbReference type="InterPro" id="IPR005337">
    <property type="entry name" value="RapZ-like"/>
</dbReference>
<dbReference type="InterPro" id="IPR011009">
    <property type="entry name" value="Kinase-like_dom_sf"/>
</dbReference>
<dbReference type="EMBL" id="QQWG01000021">
    <property type="protein sequence ID" value="RRG19378.1"/>
    <property type="molecule type" value="Genomic_DNA"/>
</dbReference>
<keyword evidence="3" id="KW-0808">Transferase</keyword>
<dbReference type="RefSeq" id="WP_125031841.1">
    <property type="nucleotide sequence ID" value="NZ_JAPXVP010000018.1"/>
</dbReference>
<evidence type="ECO:0000259" key="2">
    <source>
        <dbReference type="Pfam" id="PF22740"/>
    </source>
</evidence>
<dbReference type="GO" id="GO:0016740">
    <property type="term" value="F:transferase activity"/>
    <property type="evidence" value="ECO:0007669"/>
    <property type="project" value="UniProtKB-KW"/>
</dbReference>
<keyword evidence="4" id="KW-1185">Reference proteome</keyword>
<evidence type="ECO:0000313" key="3">
    <source>
        <dbReference type="EMBL" id="RRG19378.1"/>
    </source>
</evidence>
<dbReference type="Proteomes" id="UP000285794">
    <property type="component" value="Unassembled WGS sequence"/>
</dbReference>
<reference evidence="3 4" key="1">
    <citation type="submission" date="2018-07" db="EMBL/GenBank/DDBJ databases">
        <title>Draft genome sequence of Ancylomarina sp. M1P.</title>
        <authorList>
            <person name="Yadav S."/>
            <person name="Villanueva L."/>
            <person name="Damste J.S.S."/>
        </authorList>
    </citation>
    <scope>NUCLEOTIDE SEQUENCE [LARGE SCALE GENOMIC DNA]</scope>
    <source>
        <strain evidence="3 4">M1P</strain>
    </source>
</reference>
<dbReference type="GO" id="GO:0005524">
    <property type="term" value="F:ATP binding"/>
    <property type="evidence" value="ECO:0007669"/>
    <property type="project" value="InterPro"/>
</dbReference>
<dbReference type="Pfam" id="PF22740">
    <property type="entry name" value="PapZ_C"/>
    <property type="match status" value="1"/>
</dbReference>
<gene>
    <name evidence="3" type="ORF">DWB61_15735</name>
</gene>
<feature type="domain" description="Aminoglycoside phosphotransferase" evidence="1">
    <location>
        <begin position="57"/>
        <end position="254"/>
    </location>
</feature>
<dbReference type="Gene3D" id="3.30.200.20">
    <property type="entry name" value="Phosphorylase Kinase, domain 1"/>
    <property type="match status" value="1"/>
</dbReference>
<dbReference type="InterPro" id="IPR053931">
    <property type="entry name" value="RapZ_C"/>
</dbReference>
<comment type="caution">
    <text evidence="3">The sequence shown here is derived from an EMBL/GenBank/DDBJ whole genome shotgun (WGS) entry which is preliminary data.</text>
</comment>
<protein>
    <submittedName>
        <fullName evidence="3">Phosphotransferase enzyme family protein</fullName>
    </submittedName>
</protein>
<dbReference type="PANTHER" id="PTHR30448:SF0">
    <property type="entry name" value="RNASE ADAPTER PROTEIN RAPZ"/>
    <property type="match status" value="1"/>
</dbReference>
<dbReference type="SUPFAM" id="SSF56112">
    <property type="entry name" value="Protein kinase-like (PK-like)"/>
    <property type="match status" value="1"/>
</dbReference>
<feature type="domain" description="RapZ C-terminal" evidence="2">
    <location>
        <begin position="350"/>
        <end position="468"/>
    </location>
</feature>
<sequence length="473" mass="55460">MKKTIKQNIINLFEQWSGDQFVRTELIPPSGSYREYIRIIGEEKTAMGVYNTDKKENNAFVTFSRHFKSKGLPVAEILAVDESKDIYLQDDFGDTMLFDYIQMERKGDYFPASLILILKKTIKELVRFQIEGHEGLDYSVAYPRAAFDKQSMMWDLNYFKYYFLKLAKIPFDEQLLEDDYLKFTDYLLQAPSDYFLYRDFQSRNVMLKDGEPKFIDYQGGRKGALPYDLASLLYDAKADFPEALREELLAYYLEELSHYNHIDIEGFKSLYYAFVLIRMMQAMGAFGFRGFYEKKEHFLQSIPYALRDLKEVLQHLDFPVQLPELMTALERVCDSEFLKTVGVSKEDKLNVFIQSFSYRRGIHPNGFVFDCRIIDDPVGDIRFEESHMNSEFLPTFFKEETCMHAFLKSICAVIDIAIEKSQKQQNKQLDIYFGCVGGQHRSVYAAGFMAEYINKKYDIEVNLRHQELDNVEA</sequence>
<accession>A0A425XXI7</accession>
<proteinExistence type="predicted"/>
<dbReference type="AlphaFoldDB" id="A0A425XXI7"/>
<evidence type="ECO:0000313" key="4">
    <source>
        <dbReference type="Proteomes" id="UP000285794"/>
    </source>
</evidence>
<name>A0A425XXI7_9BACT</name>
<dbReference type="OrthoDB" id="9784461at2"/>
<organism evidence="3 4">
    <name type="scientific">Ancylomarina euxinus</name>
    <dbReference type="NCBI Taxonomy" id="2283627"/>
    <lineage>
        <taxon>Bacteria</taxon>
        <taxon>Pseudomonadati</taxon>
        <taxon>Bacteroidota</taxon>
        <taxon>Bacteroidia</taxon>
        <taxon>Marinilabiliales</taxon>
        <taxon>Marinifilaceae</taxon>
        <taxon>Ancylomarina</taxon>
    </lineage>
</organism>
<dbReference type="Gene3D" id="3.90.1200.10">
    <property type="match status" value="1"/>
</dbReference>